<accession>A0A645JIX3</accession>
<gene>
    <name evidence="2" type="ORF">SDC9_211403</name>
</gene>
<proteinExistence type="predicted"/>
<protein>
    <submittedName>
        <fullName evidence="2">Uncharacterized protein</fullName>
    </submittedName>
</protein>
<evidence type="ECO:0000313" key="2">
    <source>
        <dbReference type="EMBL" id="MPN63638.1"/>
    </source>
</evidence>
<sequence>MHQAIESVPLLADLHEEVVDLLVVLHVTGEQQRAVEVCRKLGNALLKTVVDVGECKLRTLAVHGFGDPVSNRTVAQQSGDEDPFTGEEAHGSKTPYVRIRRL</sequence>
<name>A0A645JIX3_9ZZZZ</name>
<dbReference type="AlphaFoldDB" id="A0A645JIX3"/>
<evidence type="ECO:0000256" key="1">
    <source>
        <dbReference type="SAM" id="MobiDB-lite"/>
    </source>
</evidence>
<feature type="region of interest" description="Disordered" evidence="1">
    <location>
        <begin position="73"/>
        <end position="94"/>
    </location>
</feature>
<comment type="caution">
    <text evidence="2">The sequence shown here is derived from an EMBL/GenBank/DDBJ whole genome shotgun (WGS) entry which is preliminary data.</text>
</comment>
<organism evidence="2">
    <name type="scientific">bioreactor metagenome</name>
    <dbReference type="NCBI Taxonomy" id="1076179"/>
    <lineage>
        <taxon>unclassified sequences</taxon>
        <taxon>metagenomes</taxon>
        <taxon>ecological metagenomes</taxon>
    </lineage>
</organism>
<dbReference type="EMBL" id="VSSQ01143352">
    <property type="protein sequence ID" value="MPN63638.1"/>
    <property type="molecule type" value="Genomic_DNA"/>
</dbReference>
<reference evidence="2" key="1">
    <citation type="submission" date="2019-08" db="EMBL/GenBank/DDBJ databases">
        <authorList>
            <person name="Kucharzyk K."/>
            <person name="Murdoch R.W."/>
            <person name="Higgins S."/>
            <person name="Loffler F."/>
        </authorList>
    </citation>
    <scope>NUCLEOTIDE SEQUENCE</scope>
</reference>